<feature type="repeat" description="WD" evidence="7">
    <location>
        <begin position="317"/>
        <end position="358"/>
    </location>
</feature>
<keyword evidence="11" id="KW-1185">Reference proteome</keyword>
<evidence type="ECO:0000313" key="10">
    <source>
        <dbReference type="EMBL" id="KAF6001340.1"/>
    </source>
</evidence>
<evidence type="ECO:0000256" key="2">
    <source>
        <dbReference type="ARBA" id="ARBA00005649"/>
    </source>
</evidence>
<dbReference type="GO" id="GO:0000462">
    <property type="term" value="P:maturation of SSU-rRNA from tricistronic rRNA transcript (SSU-rRNA, 5.8S rRNA, LSU-rRNA)"/>
    <property type="evidence" value="ECO:0007669"/>
    <property type="project" value="TreeGrafter"/>
</dbReference>
<keyword evidence="6" id="KW-0687">Ribonucleoprotein</keyword>
<dbReference type="SMART" id="SM00320">
    <property type="entry name" value="WD40"/>
    <property type="match status" value="7"/>
</dbReference>
<evidence type="ECO:0000256" key="8">
    <source>
        <dbReference type="SAM" id="MobiDB-lite"/>
    </source>
</evidence>
<dbReference type="PANTHER" id="PTHR22851:SF0">
    <property type="entry name" value="DDB1- AND CUL4-ASSOCIATED FACTOR 13"/>
    <property type="match status" value="1"/>
</dbReference>
<comment type="similarity">
    <text evidence="2">Belongs to the WD repeat DCAF13/WDSOF1 family.</text>
</comment>
<dbReference type="OrthoDB" id="10249065at2759"/>
<dbReference type="AlphaFoldDB" id="A0A7J7IF50"/>
<name>A0A7J7IF50_9RHOD</name>
<dbReference type="SUPFAM" id="SSF50978">
    <property type="entry name" value="WD40 repeat-like"/>
    <property type="match status" value="1"/>
</dbReference>
<dbReference type="EMBL" id="VWRR01000015">
    <property type="protein sequence ID" value="KAF6001340.1"/>
    <property type="molecule type" value="Genomic_DNA"/>
</dbReference>
<evidence type="ECO:0000256" key="5">
    <source>
        <dbReference type="ARBA" id="ARBA00023242"/>
    </source>
</evidence>
<evidence type="ECO:0000313" key="11">
    <source>
        <dbReference type="Proteomes" id="UP000530660"/>
    </source>
</evidence>
<organism evidence="10 11">
    <name type="scientific">Cyanidiococcus yangmingshanensis</name>
    <dbReference type="NCBI Taxonomy" id="2690220"/>
    <lineage>
        <taxon>Eukaryota</taxon>
        <taxon>Rhodophyta</taxon>
        <taxon>Bangiophyceae</taxon>
        <taxon>Cyanidiales</taxon>
        <taxon>Cyanidiaceae</taxon>
        <taxon>Cyanidiococcus</taxon>
    </lineage>
</organism>
<dbReference type="Proteomes" id="UP000530660">
    <property type="component" value="Unassembled WGS sequence"/>
</dbReference>
<evidence type="ECO:0000256" key="7">
    <source>
        <dbReference type="PROSITE-ProRule" id="PRU00221"/>
    </source>
</evidence>
<feature type="domain" description="Sof1-like protein" evidence="9">
    <location>
        <begin position="394"/>
        <end position="468"/>
    </location>
</feature>
<dbReference type="InterPro" id="IPR051733">
    <property type="entry name" value="WD_repeat_DCAF13/WDSOF1"/>
</dbReference>
<evidence type="ECO:0000256" key="1">
    <source>
        <dbReference type="ARBA" id="ARBA00004604"/>
    </source>
</evidence>
<reference evidence="10 11" key="1">
    <citation type="journal article" date="2020" name="J. Phycol.">
        <title>Comparative genome analysis reveals Cyanidiococcus gen. nov., a new extremophilic red algal genus sister to Cyanidioschyzon (Cyanidioschyzonaceae, Rhodophyta).</title>
        <authorList>
            <person name="Liu S.-L."/>
            <person name="Chiang Y.-R."/>
            <person name="Yoon H.S."/>
            <person name="Fu H.-Y."/>
        </authorList>
    </citation>
    <scope>NUCLEOTIDE SEQUENCE [LARGE SCALE GENOMIC DNA]</scope>
    <source>
        <strain evidence="10 11">THAL066</strain>
    </source>
</reference>
<feature type="repeat" description="WD" evidence="7">
    <location>
        <begin position="84"/>
        <end position="119"/>
    </location>
</feature>
<keyword evidence="4" id="KW-0677">Repeat</keyword>
<dbReference type="GO" id="GO:0032040">
    <property type="term" value="C:small-subunit processome"/>
    <property type="evidence" value="ECO:0007669"/>
    <property type="project" value="TreeGrafter"/>
</dbReference>
<sequence length="480" mass="54191">MDRFDPCTGERSKQCLSVAEHGPAGMRVHCLTRSERELKETAVASTVRNLDPVIHPFERAREYKRALNAAKIERVLARPLVSAHEGHADGIYSLVTHPRRLADVATASGDGEVRVWRLSQRTAGSGESLVRSRSGHTQLVCGLAATCDGRFLLSASQGDSVSSVVQLWRWPVGPLTGTWTPVGSYRRLSGGFGDVTASPQQATVFATGAEDGWLEIWDYHRSEPLLRVWSHEQMSASVNCLRYHPSEAMLLAACLTSRDIALYDTRQQSALARHRLPMRCNDAAWNPMEPFQLAVACDDHDAYLFDIRRLDRVRQVYRGHVGPVLCVSYAPTGHELCTGSYDGTVRIFDRREGASRDIYHTKRMQHVFRVQYTGDARFILSASDDGDLRVWKSSAADPLRQLLVREKRSLQYARKLRERHRYLPQVRRVLQSRFLPRRLHSAAQQKREEVASRRRKEAQRQRQGAPTKLHARANASGALQ</sequence>
<dbReference type="InterPro" id="IPR015943">
    <property type="entry name" value="WD40/YVTN_repeat-like_dom_sf"/>
</dbReference>
<keyword evidence="5" id="KW-0539">Nucleus</keyword>
<gene>
    <name evidence="10" type="primary">SOF1</name>
    <name evidence="10" type="ORF">F1559_003469</name>
</gene>
<comment type="subcellular location">
    <subcellularLocation>
        <location evidence="1">Nucleus</location>
        <location evidence="1">Nucleolus</location>
    </subcellularLocation>
</comment>
<dbReference type="PROSITE" id="PS50082">
    <property type="entry name" value="WD_REPEATS_2"/>
    <property type="match status" value="3"/>
</dbReference>
<feature type="repeat" description="WD" evidence="7">
    <location>
        <begin position="360"/>
        <end position="401"/>
    </location>
</feature>
<accession>A0A7J7IF50</accession>
<protein>
    <submittedName>
        <fullName evidence="10">rRNA-processing protein sof1</fullName>
    </submittedName>
</protein>
<dbReference type="InterPro" id="IPR036322">
    <property type="entry name" value="WD40_repeat_dom_sf"/>
</dbReference>
<dbReference type="Pfam" id="PF00400">
    <property type="entry name" value="WD40"/>
    <property type="match status" value="4"/>
</dbReference>
<dbReference type="PROSITE" id="PS50294">
    <property type="entry name" value="WD_REPEATS_REGION"/>
    <property type="match status" value="1"/>
</dbReference>
<proteinExistence type="inferred from homology"/>
<evidence type="ECO:0000256" key="3">
    <source>
        <dbReference type="ARBA" id="ARBA00022574"/>
    </source>
</evidence>
<evidence type="ECO:0000259" key="9">
    <source>
        <dbReference type="Pfam" id="PF04158"/>
    </source>
</evidence>
<dbReference type="InterPro" id="IPR007287">
    <property type="entry name" value="Sof1"/>
</dbReference>
<comment type="caution">
    <text evidence="10">The sequence shown here is derived from an EMBL/GenBank/DDBJ whole genome shotgun (WGS) entry which is preliminary data.</text>
</comment>
<dbReference type="Pfam" id="PF04158">
    <property type="entry name" value="Sof1"/>
    <property type="match status" value="1"/>
</dbReference>
<evidence type="ECO:0000256" key="4">
    <source>
        <dbReference type="ARBA" id="ARBA00022737"/>
    </source>
</evidence>
<feature type="region of interest" description="Disordered" evidence="8">
    <location>
        <begin position="441"/>
        <end position="480"/>
    </location>
</feature>
<keyword evidence="3 7" id="KW-0853">WD repeat</keyword>
<evidence type="ECO:0000256" key="6">
    <source>
        <dbReference type="ARBA" id="ARBA00023274"/>
    </source>
</evidence>
<dbReference type="PANTHER" id="PTHR22851">
    <property type="entry name" value="U3 SMALL NUCLEOLAR RNA U3 SNORNA ASSOCIATED PROTEIN"/>
    <property type="match status" value="1"/>
</dbReference>
<dbReference type="InterPro" id="IPR001680">
    <property type="entry name" value="WD40_rpt"/>
</dbReference>
<dbReference type="Gene3D" id="2.130.10.10">
    <property type="entry name" value="YVTN repeat-like/Quinoprotein amine dehydrogenase"/>
    <property type="match status" value="2"/>
</dbReference>